<evidence type="ECO:0000256" key="1">
    <source>
        <dbReference type="SAM" id="MobiDB-lite"/>
    </source>
</evidence>
<keyword evidence="3" id="KW-1185">Reference proteome</keyword>
<protein>
    <submittedName>
        <fullName evidence="2">Uncharacterized protein</fullName>
    </submittedName>
</protein>
<dbReference type="EMBL" id="JAUDZG010000002">
    <property type="protein sequence ID" value="KAK3307770.1"/>
    <property type="molecule type" value="Genomic_DNA"/>
</dbReference>
<evidence type="ECO:0000313" key="3">
    <source>
        <dbReference type="Proteomes" id="UP001273166"/>
    </source>
</evidence>
<comment type="caution">
    <text evidence="2">The sequence shown here is derived from an EMBL/GenBank/DDBJ whole genome shotgun (WGS) entry which is preliminary data.</text>
</comment>
<gene>
    <name evidence="2" type="ORF">B0T15DRAFT_84743</name>
</gene>
<dbReference type="AlphaFoldDB" id="A0AAJ0GXN7"/>
<name>A0AAJ0GXN7_9PEZI</name>
<reference evidence="2" key="1">
    <citation type="journal article" date="2023" name="Mol. Phylogenet. Evol.">
        <title>Genome-scale phylogeny and comparative genomics of the fungal order Sordariales.</title>
        <authorList>
            <person name="Hensen N."/>
            <person name="Bonometti L."/>
            <person name="Westerberg I."/>
            <person name="Brannstrom I.O."/>
            <person name="Guillou S."/>
            <person name="Cros-Aarteil S."/>
            <person name="Calhoun S."/>
            <person name="Haridas S."/>
            <person name="Kuo A."/>
            <person name="Mondo S."/>
            <person name="Pangilinan J."/>
            <person name="Riley R."/>
            <person name="LaButti K."/>
            <person name="Andreopoulos B."/>
            <person name="Lipzen A."/>
            <person name="Chen C."/>
            <person name="Yan M."/>
            <person name="Daum C."/>
            <person name="Ng V."/>
            <person name="Clum A."/>
            <person name="Steindorff A."/>
            <person name="Ohm R.A."/>
            <person name="Martin F."/>
            <person name="Silar P."/>
            <person name="Natvig D.O."/>
            <person name="Lalanne C."/>
            <person name="Gautier V."/>
            <person name="Ament-Velasquez S.L."/>
            <person name="Kruys A."/>
            <person name="Hutchinson M.I."/>
            <person name="Powell A.J."/>
            <person name="Barry K."/>
            <person name="Miller A.N."/>
            <person name="Grigoriev I.V."/>
            <person name="Debuchy R."/>
            <person name="Gladieux P."/>
            <person name="Hiltunen Thoren M."/>
            <person name="Johannesson H."/>
        </authorList>
    </citation>
    <scope>NUCLEOTIDE SEQUENCE</scope>
    <source>
        <strain evidence="2">CBS 333.67</strain>
    </source>
</reference>
<proteinExistence type="predicted"/>
<accession>A0AAJ0GXN7</accession>
<feature type="region of interest" description="Disordered" evidence="1">
    <location>
        <begin position="500"/>
        <end position="520"/>
    </location>
</feature>
<dbReference type="Proteomes" id="UP001273166">
    <property type="component" value="Unassembled WGS sequence"/>
</dbReference>
<dbReference type="RefSeq" id="XP_062723550.1">
    <property type="nucleotide sequence ID" value="XM_062871384.1"/>
</dbReference>
<reference evidence="2" key="2">
    <citation type="submission" date="2023-06" db="EMBL/GenBank/DDBJ databases">
        <authorList>
            <consortium name="Lawrence Berkeley National Laboratory"/>
            <person name="Mondo S.J."/>
            <person name="Hensen N."/>
            <person name="Bonometti L."/>
            <person name="Westerberg I."/>
            <person name="Brannstrom I.O."/>
            <person name="Guillou S."/>
            <person name="Cros-Aarteil S."/>
            <person name="Calhoun S."/>
            <person name="Haridas S."/>
            <person name="Kuo A."/>
            <person name="Pangilinan J."/>
            <person name="Riley R."/>
            <person name="Labutti K."/>
            <person name="Andreopoulos B."/>
            <person name="Lipzen A."/>
            <person name="Chen C."/>
            <person name="Yanf M."/>
            <person name="Daum C."/>
            <person name="Ng V."/>
            <person name="Clum A."/>
            <person name="Steindorff A."/>
            <person name="Ohm R."/>
            <person name="Martin F."/>
            <person name="Silar P."/>
            <person name="Natvig D."/>
            <person name="Lalanne C."/>
            <person name="Gautier V."/>
            <person name="Ament-Velasquez S.L."/>
            <person name="Kruys A."/>
            <person name="Hutchinson M.I."/>
            <person name="Powell A.J."/>
            <person name="Barry K."/>
            <person name="Miller A.N."/>
            <person name="Grigoriev I.V."/>
            <person name="Debuchy R."/>
            <person name="Gladieux P."/>
            <person name="Thoren M.H."/>
            <person name="Johannesson H."/>
        </authorList>
    </citation>
    <scope>NUCLEOTIDE SEQUENCE</scope>
    <source>
        <strain evidence="2">CBS 333.67</strain>
    </source>
</reference>
<feature type="compositionally biased region" description="Basic residues" evidence="1">
    <location>
        <begin position="128"/>
        <end position="139"/>
    </location>
</feature>
<feature type="region of interest" description="Disordered" evidence="1">
    <location>
        <begin position="182"/>
        <end position="219"/>
    </location>
</feature>
<organism evidence="2 3">
    <name type="scientific">Chaetomium strumarium</name>
    <dbReference type="NCBI Taxonomy" id="1170767"/>
    <lineage>
        <taxon>Eukaryota</taxon>
        <taxon>Fungi</taxon>
        <taxon>Dikarya</taxon>
        <taxon>Ascomycota</taxon>
        <taxon>Pezizomycotina</taxon>
        <taxon>Sordariomycetes</taxon>
        <taxon>Sordariomycetidae</taxon>
        <taxon>Sordariales</taxon>
        <taxon>Chaetomiaceae</taxon>
        <taxon>Chaetomium</taxon>
    </lineage>
</organism>
<evidence type="ECO:0000313" key="2">
    <source>
        <dbReference type="EMBL" id="KAK3307770.1"/>
    </source>
</evidence>
<dbReference type="GeneID" id="87890213"/>
<feature type="region of interest" description="Disordered" evidence="1">
    <location>
        <begin position="121"/>
        <end position="149"/>
    </location>
</feature>
<sequence>MPRKPTRRRAPGPPRFRWTKGDRIKFVACLDFSLQHQVDLNTTAICHLKKRTGHEVTAKQVERVLRREYETYGRDGEHYVFGDFLSEGSSFLDGYADIDREHIRDEVRLIETPRYLLRSTSLVSQSHSRTRSLNPRHQRSASSNGHNSPHAAAHLEVLDGPPAQAGNGGKNQTHGQQVLRAGNLDWDGNSGQNPPEARARAKPRSADVKREPAPPPLAGVCHAPLPTCSSSRTANGAAIKALEQELAAKDEQMQRVMLQNTEQKHHIFSLSNRLSAAEFECEKIRESASRSAECSDEIIVRRDLLYENSVLRGALQRLNRQQKLIPMVAADSVRPSNQEIWQELGLIAADIKDACSSADMSIPSKPIDDMEPSRAKLESWTRRVARCGLDRFLASPADSDISDLDIVRALAAAGISELVFQTQFPDFLATESPLLDQYRRHILTKDGPQALYQLDLLACNSIMSEAYYASRIFQEATAAASSVFCTTMAPFVPAQDATMSNTAPSAQFPPPTDGEGQAACQPRMSPMSDFFFETFIRALTLKQSLVLSRTKYQLVFFRPGDRFDPETMLRDGEGYSAFNTGSPRQKRDGWPRPRPVADGTCIKLCLFPALYARGENGLETQDRGLGVTVRECLVECDNFVRDCPDIPGEGFALVFKGIVLV</sequence>